<evidence type="ECO:0008006" key="3">
    <source>
        <dbReference type="Google" id="ProtNLM"/>
    </source>
</evidence>
<sequence>MAKSFKGILDRSNFNWPKGKERTFGPSSNYQSNIELEADPSRRLSLMAHGYKEAADTLIAGLSSPWQKNTQIYPILHLYRHFLELSLKEIVLWFGKDVQVDPDWTSHSLTTQWKKVRKIMEGFGVEGDQNADGKVNSVIEQFNGIDRDSTAFRYSIGRSGEPTELRVKHIDIVRLSRDMDALYNYFQGTVGYLDSLQSASEG</sequence>
<protein>
    <recommendedName>
        <fullName evidence="3">RiboL-PSP-HEPN domain-containing protein</fullName>
    </recommendedName>
</protein>
<gene>
    <name evidence="1" type="ORF">K3718_01450</name>
</gene>
<dbReference type="Proteomes" id="UP001058514">
    <property type="component" value="Chromosome"/>
</dbReference>
<proteinExistence type="predicted"/>
<keyword evidence="2" id="KW-1185">Reference proteome</keyword>
<organism evidence="1 2">
    <name type="scientific">Leisingera aquaemixtae</name>
    <dbReference type="NCBI Taxonomy" id="1396826"/>
    <lineage>
        <taxon>Bacteria</taxon>
        <taxon>Pseudomonadati</taxon>
        <taxon>Pseudomonadota</taxon>
        <taxon>Alphaproteobacteria</taxon>
        <taxon>Rhodobacterales</taxon>
        <taxon>Roseobacteraceae</taxon>
        <taxon>Leisingera</taxon>
    </lineage>
</organism>
<dbReference type="RefSeq" id="WP_259964747.1">
    <property type="nucleotide sequence ID" value="NZ_CP081051.1"/>
</dbReference>
<accession>A0ABY5WK29</accession>
<dbReference type="EMBL" id="CP081051">
    <property type="protein sequence ID" value="UWQ41784.1"/>
    <property type="molecule type" value="Genomic_DNA"/>
</dbReference>
<name>A0ABY5WK29_9RHOB</name>
<reference evidence="1" key="1">
    <citation type="submission" date="2021-08" db="EMBL/GenBank/DDBJ databases">
        <authorList>
            <person name="Nwanade C."/>
            <person name="Wang M."/>
            <person name="Masoudi A."/>
            <person name="Yu Z."/>
            <person name="Liu J."/>
        </authorList>
    </citation>
    <scope>NUCLEOTIDE SEQUENCE</scope>
    <source>
        <strain evidence="1">S166</strain>
    </source>
</reference>
<evidence type="ECO:0000313" key="2">
    <source>
        <dbReference type="Proteomes" id="UP001058514"/>
    </source>
</evidence>
<evidence type="ECO:0000313" key="1">
    <source>
        <dbReference type="EMBL" id="UWQ41784.1"/>
    </source>
</evidence>